<feature type="region of interest" description="Disordered" evidence="3">
    <location>
        <begin position="109"/>
        <end position="133"/>
    </location>
</feature>
<gene>
    <name evidence="5" type="ORF">EV191_109235</name>
</gene>
<dbReference type="Proteomes" id="UP000294911">
    <property type="component" value="Unassembled WGS sequence"/>
</dbReference>
<feature type="domain" description="Aldehyde dehydrogenase" evidence="4">
    <location>
        <begin position="22"/>
        <end position="220"/>
    </location>
</feature>
<dbReference type="Pfam" id="PF00171">
    <property type="entry name" value="Aldedh"/>
    <property type="match status" value="2"/>
</dbReference>
<dbReference type="InterPro" id="IPR016162">
    <property type="entry name" value="Ald_DH_N"/>
</dbReference>
<accession>A0A4R2QJ59</accession>
<evidence type="ECO:0000313" key="5">
    <source>
        <dbReference type="EMBL" id="TCP49413.1"/>
    </source>
</evidence>
<dbReference type="OrthoDB" id="6882680at2"/>
<organism evidence="5 6">
    <name type="scientific">Tamaricihabitans halophyticus</name>
    <dbReference type="NCBI Taxonomy" id="1262583"/>
    <lineage>
        <taxon>Bacteria</taxon>
        <taxon>Bacillati</taxon>
        <taxon>Actinomycetota</taxon>
        <taxon>Actinomycetes</taxon>
        <taxon>Pseudonocardiales</taxon>
        <taxon>Pseudonocardiaceae</taxon>
        <taxon>Tamaricihabitans</taxon>
    </lineage>
</organism>
<evidence type="ECO:0000259" key="4">
    <source>
        <dbReference type="Pfam" id="PF00171"/>
    </source>
</evidence>
<comment type="similarity">
    <text evidence="1">Belongs to the aldehyde dehydrogenase family.</text>
</comment>
<dbReference type="PANTHER" id="PTHR42991:SF1">
    <property type="entry name" value="ALDEHYDE DEHYDROGENASE"/>
    <property type="match status" value="1"/>
</dbReference>
<dbReference type="AlphaFoldDB" id="A0A4R2QJ59"/>
<keyword evidence="2" id="KW-0560">Oxidoreductase</keyword>
<proteinExistence type="inferred from homology"/>
<comment type="caution">
    <text evidence="5">The sequence shown here is derived from an EMBL/GenBank/DDBJ whole genome shotgun (WGS) entry which is preliminary data.</text>
</comment>
<keyword evidence="6" id="KW-1185">Reference proteome</keyword>
<evidence type="ECO:0000256" key="2">
    <source>
        <dbReference type="ARBA" id="ARBA00023002"/>
    </source>
</evidence>
<dbReference type="EMBL" id="SLXQ01000009">
    <property type="protein sequence ID" value="TCP49413.1"/>
    <property type="molecule type" value="Genomic_DNA"/>
</dbReference>
<evidence type="ECO:0000313" key="6">
    <source>
        <dbReference type="Proteomes" id="UP000294911"/>
    </source>
</evidence>
<name>A0A4R2QJ59_9PSEU</name>
<protein>
    <submittedName>
        <fullName evidence="5">Acyl-CoA reductase-like NAD-dependent aldehyde dehydrogenase</fullName>
    </submittedName>
</protein>
<dbReference type="Gene3D" id="3.40.309.10">
    <property type="entry name" value="Aldehyde Dehydrogenase, Chain A, domain 2"/>
    <property type="match status" value="1"/>
</dbReference>
<reference evidence="5 6" key="1">
    <citation type="submission" date="2019-03" db="EMBL/GenBank/DDBJ databases">
        <title>Genomic Encyclopedia of Type Strains, Phase IV (KMG-IV): sequencing the most valuable type-strain genomes for metagenomic binning, comparative biology and taxonomic classification.</title>
        <authorList>
            <person name="Goeker M."/>
        </authorList>
    </citation>
    <scope>NUCLEOTIDE SEQUENCE [LARGE SCALE GENOMIC DNA]</scope>
    <source>
        <strain evidence="5 6">DSM 45765</strain>
    </source>
</reference>
<dbReference type="Gene3D" id="3.40.605.10">
    <property type="entry name" value="Aldehyde Dehydrogenase, Chain A, domain 1"/>
    <property type="match status" value="1"/>
</dbReference>
<evidence type="ECO:0000256" key="3">
    <source>
        <dbReference type="SAM" id="MobiDB-lite"/>
    </source>
</evidence>
<dbReference type="InterPro" id="IPR016163">
    <property type="entry name" value="Ald_DH_C"/>
</dbReference>
<dbReference type="GO" id="GO:0008911">
    <property type="term" value="F:lactaldehyde dehydrogenase (NAD+) activity"/>
    <property type="evidence" value="ECO:0007669"/>
    <property type="project" value="TreeGrafter"/>
</dbReference>
<evidence type="ECO:0000256" key="1">
    <source>
        <dbReference type="ARBA" id="ARBA00009986"/>
    </source>
</evidence>
<dbReference type="InterPro" id="IPR051020">
    <property type="entry name" value="ALDH-related_metabolic_enz"/>
</dbReference>
<dbReference type="SUPFAM" id="SSF53720">
    <property type="entry name" value="ALDH-like"/>
    <property type="match status" value="1"/>
</dbReference>
<feature type="domain" description="Aldehyde dehydrogenase" evidence="4">
    <location>
        <begin position="274"/>
        <end position="445"/>
    </location>
</feature>
<dbReference type="PANTHER" id="PTHR42991">
    <property type="entry name" value="ALDEHYDE DEHYDROGENASE"/>
    <property type="match status" value="1"/>
</dbReference>
<dbReference type="InterPro" id="IPR016161">
    <property type="entry name" value="Ald_DH/histidinol_DH"/>
</dbReference>
<dbReference type="RefSeq" id="WP_132878692.1">
    <property type="nucleotide sequence ID" value="NZ_SLXQ01000009.1"/>
</dbReference>
<dbReference type="InterPro" id="IPR015590">
    <property type="entry name" value="Aldehyde_DH_dom"/>
</dbReference>
<sequence>MDAIIPTPRPCWIAGEPEQGESERTVYHPQDGTDVATIAAPGQAQIERALAAAADSRLSECTDDQRAARLDKLAGLITERAEEIAETITTECGKPLRWARAEVDESAAAAHRAAAEARRAPARARPSEEQPEADTQLILRHRMPRGPVLAVTGVTFPFGAAALATAAALAVGAPIVLCPAPHAPLSTLLLGEMLAEADIPAGGFSVLPVTDEETAQLVADARLPVVYSADDERGPWPFAEGSGRKHTLRANGHLVTAAVCGDWPWLRLAAQRIALFGLGQAASTVRQVFVERSIAESFRTELVNAVHQLNRGDPFDPDVEIGPLIDEATAERVTLEIENAVHAGAALLAGGGRDGAQVAPTVLTDVPSSAQLWHGALAGPVLCVRVVDSVDEAFAAINTAAATGGEPTRDRHVGLFTRDTAIALRAPAELAVGTVLIGDVASSGAAGRGVGQPGLLTAIAEFTEERRLVFRTPLAPVDPAG</sequence>